<evidence type="ECO:0000256" key="3">
    <source>
        <dbReference type="ARBA" id="ARBA00022827"/>
    </source>
</evidence>
<keyword evidence="2" id="KW-0285">Flavoprotein</keyword>
<comment type="similarity">
    <text evidence="1">Belongs to the FMO family.</text>
</comment>
<evidence type="ECO:0000256" key="4">
    <source>
        <dbReference type="ARBA" id="ARBA00023002"/>
    </source>
</evidence>
<keyword evidence="3" id="KW-0274">FAD</keyword>
<keyword evidence="4" id="KW-0560">Oxidoreductase</keyword>
<dbReference type="EMBL" id="CAJNOR010011893">
    <property type="protein sequence ID" value="CAF1664372.1"/>
    <property type="molecule type" value="Genomic_DNA"/>
</dbReference>
<evidence type="ECO:0000313" key="6">
    <source>
        <dbReference type="Proteomes" id="UP000663828"/>
    </source>
</evidence>
<evidence type="ECO:0008006" key="7">
    <source>
        <dbReference type="Google" id="ProtNLM"/>
    </source>
</evidence>
<dbReference type="GO" id="GO:0050660">
    <property type="term" value="F:flavin adenine dinucleotide binding"/>
    <property type="evidence" value="ECO:0007669"/>
    <property type="project" value="InterPro"/>
</dbReference>
<dbReference type="PANTHER" id="PTHR23023">
    <property type="entry name" value="DIMETHYLANILINE MONOOXYGENASE"/>
    <property type="match status" value="1"/>
</dbReference>
<keyword evidence="6" id="KW-1185">Reference proteome</keyword>
<dbReference type="InterPro" id="IPR050346">
    <property type="entry name" value="FMO-like"/>
</dbReference>
<feature type="non-terminal residue" evidence="5">
    <location>
        <position position="1"/>
    </location>
</feature>
<sequence length="69" mass="7879">MRKRIAIIGAGPCGLFQLIALKNDDLDLICFERQSEWGGMWLYTEESKTSTSEEPVHTSMYKQLWSNGP</sequence>
<dbReference type="SUPFAM" id="SSF51905">
    <property type="entry name" value="FAD/NAD(P)-binding domain"/>
    <property type="match status" value="1"/>
</dbReference>
<dbReference type="InterPro" id="IPR020946">
    <property type="entry name" value="Flavin_mOase-like"/>
</dbReference>
<dbReference type="GO" id="GO:0004499">
    <property type="term" value="F:N,N-dimethylaniline monooxygenase activity"/>
    <property type="evidence" value="ECO:0007669"/>
    <property type="project" value="InterPro"/>
</dbReference>
<reference evidence="5" key="1">
    <citation type="submission" date="2021-02" db="EMBL/GenBank/DDBJ databases">
        <authorList>
            <person name="Nowell W R."/>
        </authorList>
    </citation>
    <scope>NUCLEOTIDE SEQUENCE</scope>
</reference>
<dbReference type="InterPro" id="IPR036188">
    <property type="entry name" value="FAD/NAD-bd_sf"/>
</dbReference>
<name>A0A816FQQ8_ADIRI</name>
<dbReference type="Proteomes" id="UP000663828">
    <property type="component" value="Unassembled WGS sequence"/>
</dbReference>
<evidence type="ECO:0000313" key="5">
    <source>
        <dbReference type="EMBL" id="CAF1664372.1"/>
    </source>
</evidence>
<comment type="caution">
    <text evidence="5">The sequence shown here is derived from an EMBL/GenBank/DDBJ whole genome shotgun (WGS) entry which is preliminary data.</text>
</comment>
<organism evidence="5 6">
    <name type="scientific">Adineta ricciae</name>
    <name type="common">Rotifer</name>
    <dbReference type="NCBI Taxonomy" id="249248"/>
    <lineage>
        <taxon>Eukaryota</taxon>
        <taxon>Metazoa</taxon>
        <taxon>Spiralia</taxon>
        <taxon>Gnathifera</taxon>
        <taxon>Rotifera</taxon>
        <taxon>Eurotatoria</taxon>
        <taxon>Bdelloidea</taxon>
        <taxon>Adinetida</taxon>
        <taxon>Adinetidae</taxon>
        <taxon>Adineta</taxon>
    </lineage>
</organism>
<evidence type="ECO:0000256" key="2">
    <source>
        <dbReference type="ARBA" id="ARBA00022630"/>
    </source>
</evidence>
<proteinExistence type="inferred from homology"/>
<accession>A0A816FQQ8</accession>
<dbReference type="Pfam" id="PF00743">
    <property type="entry name" value="FMO-like"/>
    <property type="match status" value="1"/>
</dbReference>
<dbReference type="GO" id="GO:0050661">
    <property type="term" value="F:NADP binding"/>
    <property type="evidence" value="ECO:0007669"/>
    <property type="project" value="InterPro"/>
</dbReference>
<dbReference type="PRINTS" id="PR00419">
    <property type="entry name" value="ADXRDTASE"/>
</dbReference>
<dbReference type="Gene3D" id="3.50.50.60">
    <property type="entry name" value="FAD/NAD(P)-binding domain"/>
    <property type="match status" value="1"/>
</dbReference>
<dbReference type="AlphaFoldDB" id="A0A816FQQ8"/>
<gene>
    <name evidence="5" type="ORF">XAT740_LOCUS57485</name>
</gene>
<protein>
    <recommendedName>
        <fullName evidence="7">Flavin-containing monooxygenase</fullName>
    </recommendedName>
</protein>
<evidence type="ECO:0000256" key="1">
    <source>
        <dbReference type="ARBA" id="ARBA00009183"/>
    </source>
</evidence>